<feature type="binding site" evidence="4">
    <location>
        <position position="125"/>
    </location>
    <ligand>
        <name>a divalent metal cation</name>
        <dbReference type="ChEBI" id="CHEBI:60240"/>
        <label>2</label>
    </ligand>
</feature>
<feature type="binding site" evidence="4">
    <location>
        <position position="6"/>
    </location>
    <ligand>
        <name>a divalent metal cation</name>
        <dbReference type="ChEBI" id="CHEBI:60240"/>
        <label>1</label>
    </ligand>
</feature>
<dbReference type="PROSITE" id="PS01090">
    <property type="entry name" value="TATD_2"/>
    <property type="match status" value="1"/>
</dbReference>
<dbReference type="EMBL" id="LR778175">
    <property type="protein sequence ID" value="CAB1275917.1"/>
    <property type="molecule type" value="Genomic_DNA"/>
</dbReference>
<protein>
    <submittedName>
        <fullName evidence="5">Putative metallodependent hydrolase</fullName>
    </submittedName>
</protein>
<dbReference type="PANTHER" id="PTHR46124:SF2">
    <property type="entry name" value="D-AMINOACYL-TRNA DEACYLASE"/>
    <property type="match status" value="1"/>
</dbReference>
<keyword evidence="3 5" id="KW-0378">Hydrolase</keyword>
<dbReference type="PIRSF" id="PIRSF005902">
    <property type="entry name" value="DNase_TatD"/>
    <property type="match status" value="1"/>
</dbReference>
<evidence type="ECO:0000313" key="5">
    <source>
        <dbReference type="EMBL" id="CAB1275917.1"/>
    </source>
</evidence>
<name>A0A7G1QAA5_9GAMM</name>
<sequence>MLVDSHCHINLIDQPASQTIEEAHQSGVGHMLCVSVDMKSFPEIYKIAQKNEDISISVGIHPNSNEIKESTIDQLIDSGSLPEVVGIGETGLDYFRSEGDLSWQQDRFRAHITAAKICNKPLIIHTRQAKEDTLRILKEEGAEEVGGVLHCFTEDWDTAKKGMDLGFYISFSGIITFPSARDLQQVATKIPANRLLIETDSPYLAPVPYRGKTNTPAYVQYVAKHIAELRKTSLACIEDITTENFFSLFTYAAKH</sequence>
<dbReference type="RefSeq" id="WP_197743657.1">
    <property type="nucleotide sequence ID" value="NZ_LR778175.1"/>
</dbReference>
<evidence type="ECO:0000256" key="3">
    <source>
        <dbReference type="ARBA" id="ARBA00022801"/>
    </source>
</evidence>
<evidence type="ECO:0000313" key="6">
    <source>
        <dbReference type="Proteomes" id="UP000516072"/>
    </source>
</evidence>
<gene>
    <name evidence="5" type="primary">ycfH</name>
    <name evidence="5" type="ORF">NSCAC_0907</name>
</gene>
<accession>A0A7G1QAA5</accession>
<dbReference type="SUPFAM" id="SSF51556">
    <property type="entry name" value="Metallo-dependent hydrolases"/>
    <property type="match status" value="1"/>
</dbReference>
<comment type="similarity">
    <text evidence="1">Belongs to the metallo-dependent hydrolases superfamily. TatD-type hydrolase family.</text>
</comment>
<feature type="binding site" evidence="4">
    <location>
        <position position="200"/>
    </location>
    <ligand>
        <name>a divalent metal cation</name>
        <dbReference type="ChEBI" id="CHEBI:60240"/>
        <label>1</label>
    </ligand>
</feature>
<dbReference type="Pfam" id="PF01026">
    <property type="entry name" value="TatD_DNase"/>
    <property type="match status" value="1"/>
</dbReference>
<organism evidence="5 6">
    <name type="scientific">Candidatus Nitrosacidococcus tergens</name>
    <dbReference type="NCBI Taxonomy" id="553981"/>
    <lineage>
        <taxon>Bacteria</taxon>
        <taxon>Pseudomonadati</taxon>
        <taxon>Pseudomonadota</taxon>
        <taxon>Gammaproteobacteria</taxon>
        <taxon>Chromatiales</taxon>
        <taxon>Chromatiaceae</taxon>
        <taxon>Candidatus Nitrosacidococcus</taxon>
    </lineage>
</organism>
<dbReference type="PROSITE" id="PS01137">
    <property type="entry name" value="TATD_1"/>
    <property type="match status" value="1"/>
</dbReference>
<dbReference type="Gene3D" id="3.20.20.140">
    <property type="entry name" value="Metal-dependent hydrolases"/>
    <property type="match status" value="1"/>
</dbReference>
<feature type="binding site" evidence="4">
    <location>
        <position position="8"/>
    </location>
    <ligand>
        <name>a divalent metal cation</name>
        <dbReference type="ChEBI" id="CHEBI:60240"/>
        <label>1</label>
    </ligand>
</feature>
<dbReference type="InterPro" id="IPR015991">
    <property type="entry name" value="TatD/YcfH-like"/>
</dbReference>
<feature type="binding site" evidence="4">
    <location>
        <position position="89"/>
    </location>
    <ligand>
        <name>a divalent metal cation</name>
        <dbReference type="ChEBI" id="CHEBI:60240"/>
        <label>1</label>
    </ligand>
</feature>
<reference evidence="5 6" key="1">
    <citation type="submission" date="2020-03" db="EMBL/GenBank/DDBJ databases">
        <authorList>
            <person name="Picone N."/>
        </authorList>
    </citation>
    <scope>NUCLEOTIDE SEQUENCE [LARGE SCALE GENOMIC DNA]</scope>
    <source>
        <strain evidence="5">NSCAC1</strain>
    </source>
</reference>
<dbReference type="PROSITE" id="PS01091">
    <property type="entry name" value="TATD_3"/>
    <property type="match status" value="1"/>
</dbReference>
<dbReference type="AlphaFoldDB" id="A0A7G1QAA5"/>
<evidence type="ECO:0000256" key="4">
    <source>
        <dbReference type="PIRSR" id="PIRSR005902-1"/>
    </source>
</evidence>
<dbReference type="GO" id="GO:0004536">
    <property type="term" value="F:DNA nuclease activity"/>
    <property type="evidence" value="ECO:0007669"/>
    <property type="project" value="InterPro"/>
</dbReference>
<feature type="binding site" evidence="4">
    <location>
        <position position="150"/>
    </location>
    <ligand>
        <name>a divalent metal cation</name>
        <dbReference type="ChEBI" id="CHEBI:60240"/>
        <label>2</label>
    </ligand>
</feature>
<dbReference type="NCBIfam" id="TIGR00010">
    <property type="entry name" value="YchF/TatD family DNA exonuclease"/>
    <property type="match status" value="1"/>
</dbReference>
<dbReference type="GO" id="GO:0016788">
    <property type="term" value="F:hydrolase activity, acting on ester bonds"/>
    <property type="evidence" value="ECO:0007669"/>
    <property type="project" value="InterPro"/>
</dbReference>
<dbReference type="InterPro" id="IPR001130">
    <property type="entry name" value="TatD-like"/>
</dbReference>
<proteinExistence type="inferred from homology"/>
<evidence type="ECO:0000256" key="2">
    <source>
        <dbReference type="ARBA" id="ARBA00022723"/>
    </source>
</evidence>
<keyword evidence="2 4" id="KW-0479">Metal-binding</keyword>
<dbReference type="PANTHER" id="PTHR46124">
    <property type="entry name" value="D-AMINOACYL-TRNA DEACYLASE"/>
    <property type="match status" value="1"/>
</dbReference>
<dbReference type="GO" id="GO:0046872">
    <property type="term" value="F:metal ion binding"/>
    <property type="evidence" value="ECO:0007669"/>
    <property type="project" value="UniProtKB-KW"/>
</dbReference>
<keyword evidence="6" id="KW-1185">Reference proteome</keyword>
<dbReference type="FunFam" id="3.20.20.140:FF:000005">
    <property type="entry name" value="TatD family hydrolase"/>
    <property type="match status" value="1"/>
</dbReference>
<dbReference type="GO" id="GO:0005829">
    <property type="term" value="C:cytosol"/>
    <property type="evidence" value="ECO:0007669"/>
    <property type="project" value="TreeGrafter"/>
</dbReference>
<dbReference type="CDD" id="cd01310">
    <property type="entry name" value="TatD_DNAse"/>
    <property type="match status" value="1"/>
</dbReference>
<evidence type="ECO:0000256" key="1">
    <source>
        <dbReference type="ARBA" id="ARBA00009275"/>
    </source>
</evidence>
<dbReference type="InterPro" id="IPR032466">
    <property type="entry name" value="Metal_Hydrolase"/>
</dbReference>
<dbReference type="Proteomes" id="UP000516072">
    <property type="component" value="Chromosome"/>
</dbReference>
<dbReference type="KEGG" id="ntg:NSCAC_0907"/>
<dbReference type="InterPro" id="IPR018228">
    <property type="entry name" value="DNase_TatD-rel_CS"/>
</dbReference>